<dbReference type="Proteomes" id="UP000487989">
    <property type="component" value="Unassembled WGS sequence"/>
</dbReference>
<evidence type="ECO:0000313" key="3">
    <source>
        <dbReference type="Proteomes" id="UP000095419"/>
    </source>
</evidence>
<evidence type="ECO:0000313" key="2">
    <source>
        <dbReference type="EMBL" id="KAB4256603.1"/>
    </source>
</evidence>
<dbReference type="Proteomes" id="UP000095419">
    <property type="component" value="Unassembled WGS sequence"/>
</dbReference>
<dbReference type="EMBL" id="CYZF01000007">
    <property type="protein sequence ID" value="CUO88091.1"/>
    <property type="molecule type" value="Genomic_DNA"/>
</dbReference>
<protein>
    <submittedName>
        <fullName evidence="1">Uncharacterized protein</fullName>
    </submittedName>
</protein>
<evidence type="ECO:0000313" key="1">
    <source>
        <dbReference type="EMBL" id="CUO88091.1"/>
    </source>
</evidence>
<accession>A0A174INR7</accession>
<proteinExistence type="predicted"/>
<name>A0A174INR7_BACUN</name>
<sequence>MILKLNSISIEGSESSLGRQENTAPDVIIQKVSITPEKFKDDVEALVKYIGEEHFVSGLNIEVTLSELLAVIPRKRRRCEAYNSLVKYLREERNIILTIKSNKKNVKDL</sequence>
<evidence type="ECO:0000313" key="4">
    <source>
        <dbReference type="Proteomes" id="UP000487989"/>
    </source>
</evidence>
<gene>
    <name evidence="1" type="ORF">ERS417307_02637</name>
    <name evidence="2" type="ORF">GAP48_07015</name>
</gene>
<organism evidence="1 3">
    <name type="scientific">Bacteroides uniformis</name>
    <dbReference type="NCBI Taxonomy" id="820"/>
    <lineage>
        <taxon>Bacteria</taxon>
        <taxon>Pseudomonadati</taxon>
        <taxon>Bacteroidota</taxon>
        <taxon>Bacteroidia</taxon>
        <taxon>Bacteroidales</taxon>
        <taxon>Bacteroidaceae</taxon>
        <taxon>Bacteroides</taxon>
    </lineage>
</organism>
<dbReference type="EMBL" id="WCTJ01000008">
    <property type="protein sequence ID" value="KAB4256603.1"/>
    <property type="molecule type" value="Genomic_DNA"/>
</dbReference>
<reference evidence="1 3" key="1">
    <citation type="submission" date="2015-09" db="EMBL/GenBank/DDBJ databases">
        <authorList>
            <consortium name="Pathogen Informatics"/>
        </authorList>
    </citation>
    <scope>NUCLEOTIDE SEQUENCE [LARGE SCALE GENOMIC DNA]</scope>
    <source>
        <strain evidence="1 3">2789STDY5608791</strain>
    </source>
</reference>
<dbReference type="AlphaFoldDB" id="A0A174INR7"/>
<reference evidence="2 4" key="2">
    <citation type="journal article" date="2019" name="Nat. Med.">
        <title>A library of human gut bacterial isolates paired with longitudinal multiomics data enables mechanistic microbiome research.</title>
        <authorList>
            <person name="Poyet M."/>
            <person name="Groussin M."/>
            <person name="Gibbons S.M."/>
            <person name="Avila-Pacheco J."/>
            <person name="Jiang X."/>
            <person name="Kearney S.M."/>
            <person name="Perrotta A.R."/>
            <person name="Berdy B."/>
            <person name="Zhao S."/>
            <person name="Lieberman T.D."/>
            <person name="Swanson P.K."/>
            <person name="Smith M."/>
            <person name="Roesemann S."/>
            <person name="Alexander J.E."/>
            <person name="Rich S.A."/>
            <person name="Livny J."/>
            <person name="Vlamakis H."/>
            <person name="Clish C."/>
            <person name="Bullock K."/>
            <person name="Deik A."/>
            <person name="Scott J."/>
            <person name="Pierce K.A."/>
            <person name="Xavier R.J."/>
            <person name="Alm E.J."/>
        </authorList>
    </citation>
    <scope>NUCLEOTIDE SEQUENCE [LARGE SCALE GENOMIC DNA]</scope>
    <source>
        <strain evidence="2 4">BIOML-A3</strain>
    </source>
</reference>